<evidence type="ECO:0000256" key="4">
    <source>
        <dbReference type="ARBA" id="ARBA00022741"/>
    </source>
</evidence>
<evidence type="ECO:0000259" key="10">
    <source>
        <dbReference type="Pfam" id="PF02224"/>
    </source>
</evidence>
<keyword evidence="5 9" id="KW-0418">Kinase</keyword>
<feature type="binding site" evidence="9">
    <location>
        <begin position="12"/>
        <end position="20"/>
    </location>
    <ligand>
        <name>ATP</name>
        <dbReference type="ChEBI" id="CHEBI:30616"/>
    </ligand>
</feature>
<comment type="catalytic activity">
    <reaction evidence="8 9">
        <text>CMP + ATP = CDP + ADP</text>
        <dbReference type="Rhea" id="RHEA:11600"/>
        <dbReference type="ChEBI" id="CHEBI:30616"/>
        <dbReference type="ChEBI" id="CHEBI:58069"/>
        <dbReference type="ChEBI" id="CHEBI:60377"/>
        <dbReference type="ChEBI" id="CHEBI:456216"/>
        <dbReference type="EC" id="2.7.4.25"/>
    </reaction>
</comment>
<evidence type="ECO:0000256" key="8">
    <source>
        <dbReference type="ARBA" id="ARBA00048478"/>
    </source>
</evidence>
<feature type="domain" description="Cytidylate kinase" evidence="10">
    <location>
        <begin position="8"/>
        <end position="220"/>
    </location>
</feature>
<dbReference type="EC" id="2.7.4.25" evidence="9"/>
<sequence length="231" mass="25889">MQKNEIRVAIDGPAAAGKSTVSKMVAKELSFIYIDTGAMYRALTYKALNKQVSLEDEDKLADVLADTSIELIQGKEQQHVLVDGEDVTHDIRTEKVTNNVSHAAKHPEVRLEMVKRQQELARKRGVVMDGRDIGTHVIPDAELKIFLKASVEERAKRRYEEMLQKGFSVDIEKIKQEIEQRDQIDSKREAAPLIKADDAIELDTTNLSIDEVKEAILKAAAKVLPDKGEKS</sequence>
<dbReference type="GO" id="GO:0005524">
    <property type="term" value="F:ATP binding"/>
    <property type="evidence" value="ECO:0007669"/>
    <property type="project" value="UniProtKB-UniRule"/>
</dbReference>
<dbReference type="Pfam" id="PF02224">
    <property type="entry name" value="Cytidylate_kin"/>
    <property type="match status" value="1"/>
</dbReference>
<dbReference type="GO" id="GO:0015949">
    <property type="term" value="P:nucleobase-containing small molecule interconversion"/>
    <property type="evidence" value="ECO:0007669"/>
    <property type="project" value="TreeGrafter"/>
</dbReference>
<keyword evidence="6 9" id="KW-0067">ATP-binding</keyword>
<dbReference type="GO" id="GO:0006220">
    <property type="term" value="P:pyrimidine nucleotide metabolic process"/>
    <property type="evidence" value="ECO:0007669"/>
    <property type="project" value="UniProtKB-UniRule"/>
</dbReference>
<dbReference type="Proteomes" id="UP000050331">
    <property type="component" value="Chromosome"/>
</dbReference>
<comment type="similarity">
    <text evidence="1 9">Belongs to the cytidylate kinase family. Type 1 subfamily.</text>
</comment>
<dbReference type="EMBL" id="CP013862">
    <property type="protein sequence ID" value="ALX50541.1"/>
    <property type="molecule type" value="Genomic_DNA"/>
</dbReference>
<dbReference type="Gene3D" id="3.40.50.300">
    <property type="entry name" value="P-loop containing nucleotide triphosphate hydrolases"/>
    <property type="match status" value="1"/>
</dbReference>
<dbReference type="PANTHER" id="PTHR21299">
    <property type="entry name" value="CYTIDYLATE KINASE/PANTOATE-BETA-ALANINE LIGASE"/>
    <property type="match status" value="1"/>
</dbReference>
<comment type="catalytic activity">
    <reaction evidence="7 9">
        <text>dCMP + ATP = dCDP + ADP</text>
        <dbReference type="Rhea" id="RHEA:25094"/>
        <dbReference type="ChEBI" id="CHEBI:30616"/>
        <dbReference type="ChEBI" id="CHEBI:57566"/>
        <dbReference type="ChEBI" id="CHEBI:58593"/>
        <dbReference type="ChEBI" id="CHEBI:456216"/>
        <dbReference type="EC" id="2.7.4.25"/>
    </reaction>
</comment>
<dbReference type="InterPro" id="IPR011994">
    <property type="entry name" value="Cytidylate_kinase_dom"/>
</dbReference>
<reference evidence="11 12" key="1">
    <citation type="submission" date="2016-01" db="EMBL/GenBank/DDBJ databases">
        <title>Complete genome sequence of strain Lentibacillus amyloliquefaciens LAM0015T isolated from saline sediment.</title>
        <authorList>
            <person name="Wang J.-L."/>
            <person name="He M.-X."/>
        </authorList>
    </citation>
    <scope>NUCLEOTIDE SEQUENCE [LARGE SCALE GENOMIC DNA]</scope>
    <source>
        <strain evidence="11 12">LAM0015</strain>
    </source>
</reference>
<keyword evidence="3 9" id="KW-0808">Transferase</keyword>
<keyword evidence="12" id="KW-1185">Reference proteome</keyword>
<dbReference type="GO" id="GO:0036431">
    <property type="term" value="F:dCMP kinase activity"/>
    <property type="evidence" value="ECO:0007669"/>
    <property type="project" value="InterPro"/>
</dbReference>
<keyword evidence="2 9" id="KW-0963">Cytoplasm</keyword>
<evidence type="ECO:0000256" key="5">
    <source>
        <dbReference type="ARBA" id="ARBA00022777"/>
    </source>
</evidence>
<evidence type="ECO:0000313" key="12">
    <source>
        <dbReference type="Proteomes" id="UP000050331"/>
    </source>
</evidence>
<name>A0A0U4FJ04_9BACI</name>
<dbReference type="AlphaFoldDB" id="A0A0U4FJ04"/>
<protein>
    <recommendedName>
        <fullName evidence="9">Cytidylate kinase</fullName>
        <shortName evidence="9">CK</shortName>
        <ecNumber evidence="9">2.7.4.25</ecNumber>
    </recommendedName>
    <alternativeName>
        <fullName evidence="9">Cytidine monophosphate kinase</fullName>
        <shortName evidence="9">CMP kinase</shortName>
    </alternativeName>
</protein>
<proteinExistence type="inferred from homology"/>
<dbReference type="GO" id="GO:0036430">
    <property type="term" value="F:CMP kinase activity"/>
    <property type="evidence" value="ECO:0007669"/>
    <property type="project" value="RHEA"/>
</dbReference>
<evidence type="ECO:0000256" key="2">
    <source>
        <dbReference type="ARBA" id="ARBA00022490"/>
    </source>
</evidence>
<dbReference type="GO" id="GO:0005829">
    <property type="term" value="C:cytosol"/>
    <property type="evidence" value="ECO:0007669"/>
    <property type="project" value="TreeGrafter"/>
</dbReference>
<dbReference type="STRING" id="1472767.AOX59_04735"/>
<dbReference type="PANTHER" id="PTHR21299:SF2">
    <property type="entry name" value="CYTIDYLATE KINASE"/>
    <property type="match status" value="1"/>
</dbReference>
<comment type="subcellular location">
    <subcellularLocation>
        <location evidence="9">Cytoplasm</location>
    </subcellularLocation>
</comment>
<evidence type="ECO:0000256" key="9">
    <source>
        <dbReference type="HAMAP-Rule" id="MF_00238"/>
    </source>
</evidence>
<dbReference type="CDD" id="cd02020">
    <property type="entry name" value="CMPK"/>
    <property type="match status" value="1"/>
</dbReference>
<evidence type="ECO:0000313" key="11">
    <source>
        <dbReference type="EMBL" id="ALX50541.1"/>
    </source>
</evidence>
<dbReference type="FunFam" id="3.40.50.300:FF:000484">
    <property type="entry name" value="Cytidylate kinase"/>
    <property type="match status" value="1"/>
</dbReference>
<evidence type="ECO:0000256" key="7">
    <source>
        <dbReference type="ARBA" id="ARBA00047615"/>
    </source>
</evidence>
<dbReference type="KEGG" id="lao:AOX59_04735"/>
<gene>
    <name evidence="9" type="primary">cmk</name>
    <name evidence="11" type="ORF">AOX59_04735</name>
</gene>
<dbReference type="HAMAP" id="MF_00238">
    <property type="entry name" value="Cytidyl_kinase_type1"/>
    <property type="match status" value="1"/>
</dbReference>
<evidence type="ECO:0000256" key="3">
    <source>
        <dbReference type="ARBA" id="ARBA00022679"/>
    </source>
</evidence>
<dbReference type="InterPro" id="IPR003136">
    <property type="entry name" value="Cytidylate_kin"/>
</dbReference>
<keyword evidence="4 9" id="KW-0547">Nucleotide-binding</keyword>
<accession>A0A0U4FJ04</accession>
<evidence type="ECO:0000256" key="1">
    <source>
        <dbReference type="ARBA" id="ARBA00009427"/>
    </source>
</evidence>
<dbReference type="InterPro" id="IPR027417">
    <property type="entry name" value="P-loop_NTPase"/>
</dbReference>
<dbReference type="NCBIfam" id="TIGR00017">
    <property type="entry name" value="cmk"/>
    <property type="match status" value="1"/>
</dbReference>
<organism evidence="11 12">
    <name type="scientific">Lentibacillus amyloliquefaciens</name>
    <dbReference type="NCBI Taxonomy" id="1472767"/>
    <lineage>
        <taxon>Bacteria</taxon>
        <taxon>Bacillati</taxon>
        <taxon>Bacillota</taxon>
        <taxon>Bacilli</taxon>
        <taxon>Bacillales</taxon>
        <taxon>Bacillaceae</taxon>
        <taxon>Lentibacillus</taxon>
    </lineage>
</organism>
<dbReference type="SUPFAM" id="SSF52540">
    <property type="entry name" value="P-loop containing nucleoside triphosphate hydrolases"/>
    <property type="match status" value="1"/>
</dbReference>
<evidence type="ECO:0000256" key="6">
    <source>
        <dbReference type="ARBA" id="ARBA00022840"/>
    </source>
</evidence>